<evidence type="ECO:0000313" key="2">
    <source>
        <dbReference type="Proteomes" id="UP000195442"/>
    </source>
</evidence>
<organism evidence="1 2">
    <name type="scientific">Crenothrix polyspora</name>
    <dbReference type="NCBI Taxonomy" id="360316"/>
    <lineage>
        <taxon>Bacteria</taxon>
        <taxon>Pseudomonadati</taxon>
        <taxon>Pseudomonadota</taxon>
        <taxon>Gammaproteobacteria</taxon>
        <taxon>Methylococcales</taxon>
        <taxon>Crenotrichaceae</taxon>
        <taxon>Crenothrix</taxon>
    </lineage>
</organism>
<gene>
    <name evidence="1" type="ORF">CRENPOLYSF2_1080020</name>
</gene>
<dbReference type="Proteomes" id="UP000195442">
    <property type="component" value="Unassembled WGS sequence"/>
</dbReference>
<dbReference type="AlphaFoldDB" id="A0A1R4GZN2"/>
<reference evidence="2" key="1">
    <citation type="submission" date="2017-02" db="EMBL/GenBank/DDBJ databases">
        <authorList>
            <person name="Daims H."/>
        </authorList>
    </citation>
    <scope>NUCLEOTIDE SEQUENCE [LARGE SCALE GENOMIC DNA]</scope>
</reference>
<dbReference type="EMBL" id="FUKJ01000011">
    <property type="protein sequence ID" value="SJM89270.1"/>
    <property type="molecule type" value="Genomic_DNA"/>
</dbReference>
<keyword evidence="2" id="KW-1185">Reference proteome</keyword>
<evidence type="ECO:0000313" key="1">
    <source>
        <dbReference type="EMBL" id="SJM89270.1"/>
    </source>
</evidence>
<name>A0A1R4GZN2_9GAMM</name>
<sequence length="70" mass="7470">MKHNATSKPLFSAEQIASALAAAPEQSTGGDDASLSTDWKNAIVSHSLDELRAKIEVRQTLGANPCYKNN</sequence>
<dbReference type="RefSeq" id="WP_087145551.1">
    <property type="nucleotide sequence ID" value="NZ_FUKJ01000011.1"/>
</dbReference>
<proteinExistence type="predicted"/>
<accession>A0A1R4GZN2</accession>
<protein>
    <submittedName>
        <fullName evidence="1">Uncharacterized protein</fullName>
    </submittedName>
</protein>